<dbReference type="AlphaFoldDB" id="A0AAV0CJ45"/>
<gene>
    <name evidence="1" type="ORF">CEPIT_LOCUS5842</name>
</gene>
<protein>
    <submittedName>
        <fullName evidence="1">Uncharacterized protein</fullName>
    </submittedName>
</protein>
<dbReference type="EMBL" id="CAMAPF010000030">
    <property type="protein sequence ID" value="CAH9076314.1"/>
    <property type="molecule type" value="Genomic_DNA"/>
</dbReference>
<proteinExistence type="predicted"/>
<keyword evidence="2" id="KW-1185">Reference proteome</keyword>
<name>A0AAV0CJ45_9ASTE</name>
<comment type="caution">
    <text evidence="1">The sequence shown here is derived from an EMBL/GenBank/DDBJ whole genome shotgun (WGS) entry which is preliminary data.</text>
</comment>
<dbReference type="PANTHER" id="PTHR33116">
    <property type="entry name" value="REVERSE TRANSCRIPTASE ZINC-BINDING DOMAIN-CONTAINING PROTEIN-RELATED-RELATED"/>
    <property type="match status" value="1"/>
</dbReference>
<dbReference type="PANTHER" id="PTHR33116:SF86">
    <property type="entry name" value="REVERSE TRANSCRIPTASE DOMAIN-CONTAINING PROTEIN"/>
    <property type="match status" value="1"/>
</dbReference>
<sequence>MNSLQVDEVEKHEKYLDLPTIIGRHEKVIFSQLIERIWRKIQCWREILLPGQVKKLSSNPFSKQSRHIYDKNFRIAYGVIDEIHTMLAKFWWGASEDHRKLHWLSRGTLCKPKSKGGIGIKYLRVFNQPLLAKQGWRFRMILNPIVAYILK</sequence>
<accession>A0AAV0CJ45</accession>
<reference evidence="1" key="1">
    <citation type="submission" date="2022-07" db="EMBL/GenBank/DDBJ databases">
        <authorList>
            <person name="Macas J."/>
            <person name="Novak P."/>
            <person name="Neumann P."/>
        </authorList>
    </citation>
    <scope>NUCLEOTIDE SEQUENCE</scope>
</reference>
<organism evidence="1 2">
    <name type="scientific">Cuscuta epithymum</name>
    <dbReference type="NCBI Taxonomy" id="186058"/>
    <lineage>
        <taxon>Eukaryota</taxon>
        <taxon>Viridiplantae</taxon>
        <taxon>Streptophyta</taxon>
        <taxon>Embryophyta</taxon>
        <taxon>Tracheophyta</taxon>
        <taxon>Spermatophyta</taxon>
        <taxon>Magnoliopsida</taxon>
        <taxon>eudicotyledons</taxon>
        <taxon>Gunneridae</taxon>
        <taxon>Pentapetalae</taxon>
        <taxon>asterids</taxon>
        <taxon>lamiids</taxon>
        <taxon>Solanales</taxon>
        <taxon>Convolvulaceae</taxon>
        <taxon>Cuscuteae</taxon>
        <taxon>Cuscuta</taxon>
        <taxon>Cuscuta subgen. Cuscuta</taxon>
    </lineage>
</organism>
<evidence type="ECO:0000313" key="2">
    <source>
        <dbReference type="Proteomes" id="UP001152523"/>
    </source>
</evidence>
<dbReference type="Proteomes" id="UP001152523">
    <property type="component" value="Unassembled WGS sequence"/>
</dbReference>
<evidence type="ECO:0000313" key="1">
    <source>
        <dbReference type="EMBL" id="CAH9076314.1"/>
    </source>
</evidence>